<evidence type="ECO:0000256" key="4">
    <source>
        <dbReference type="ARBA" id="ARBA00023040"/>
    </source>
</evidence>
<dbReference type="AlphaFoldDB" id="A0A1V9YH23"/>
<comment type="caution">
    <text evidence="13">The sequence shown here is derived from an EMBL/GenBank/DDBJ whole genome shotgun (WGS) entry which is preliminary data.</text>
</comment>
<keyword evidence="4" id="KW-0297">G-protein coupled receptor</keyword>
<feature type="transmembrane region" description="Helical" evidence="10">
    <location>
        <begin position="771"/>
        <end position="795"/>
    </location>
</feature>
<gene>
    <name evidence="13" type="ORF">ACHHYP_12421</name>
</gene>
<evidence type="ECO:0000256" key="3">
    <source>
        <dbReference type="ARBA" id="ARBA00022989"/>
    </source>
</evidence>
<dbReference type="GO" id="GO:0038039">
    <property type="term" value="C:G protein-coupled receptor heterodimeric complex"/>
    <property type="evidence" value="ECO:0007669"/>
    <property type="project" value="TreeGrafter"/>
</dbReference>
<feature type="transmembrane region" description="Helical" evidence="10">
    <location>
        <begin position="648"/>
        <end position="667"/>
    </location>
</feature>
<dbReference type="PANTHER" id="PTHR10519">
    <property type="entry name" value="GABA-B RECEPTOR"/>
    <property type="match status" value="1"/>
</dbReference>
<feature type="region of interest" description="Disordered" evidence="9">
    <location>
        <begin position="870"/>
        <end position="909"/>
    </location>
</feature>
<comment type="subcellular location">
    <subcellularLocation>
        <location evidence="1">Membrane</location>
        <topology evidence="1">Multi-pass membrane protein</topology>
    </subcellularLocation>
</comment>
<dbReference type="Pfam" id="PF00003">
    <property type="entry name" value="7tm_3"/>
    <property type="match status" value="1"/>
</dbReference>
<organism evidence="13 14">
    <name type="scientific">Achlya hypogyna</name>
    <name type="common">Oomycete</name>
    <name type="synonym">Protoachlya hypogyna</name>
    <dbReference type="NCBI Taxonomy" id="1202772"/>
    <lineage>
        <taxon>Eukaryota</taxon>
        <taxon>Sar</taxon>
        <taxon>Stramenopiles</taxon>
        <taxon>Oomycota</taxon>
        <taxon>Saprolegniomycetes</taxon>
        <taxon>Saprolegniales</taxon>
        <taxon>Achlyaceae</taxon>
        <taxon>Achlya</taxon>
    </lineage>
</organism>
<feature type="transmembrane region" description="Helical" evidence="10">
    <location>
        <begin position="613"/>
        <end position="636"/>
    </location>
</feature>
<feature type="domain" description="G-protein coupled receptors family 3 profile" evidence="12">
    <location>
        <begin position="617"/>
        <end position="859"/>
    </location>
</feature>
<evidence type="ECO:0000256" key="8">
    <source>
        <dbReference type="ARBA" id="ARBA00023224"/>
    </source>
</evidence>
<evidence type="ECO:0000256" key="1">
    <source>
        <dbReference type="ARBA" id="ARBA00004141"/>
    </source>
</evidence>
<evidence type="ECO:0000256" key="11">
    <source>
        <dbReference type="SAM" id="SignalP"/>
    </source>
</evidence>
<dbReference type="EMBL" id="JNBR01001827">
    <property type="protein sequence ID" value="OQR85025.1"/>
    <property type="molecule type" value="Genomic_DNA"/>
</dbReference>
<evidence type="ECO:0000256" key="2">
    <source>
        <dbReference type="ARBA" id="ARBA00022692"/>
    </source>
</evidence>
<keyword evidence="5 10" id="KW-0472">Membrane</keyword>
<dbReference type="Proteomes" id="UP000243579">
    <property type="component" value="Unassembled WGS sequence"/>
</dbReference>
<accession>A0A1V9YH23</accession>
<evidence type="ECO:0000256" key="9">
    <source>
        <dbReference type="SAM" id="MobiDB-lite"/>
    </source>
</evidence>
<dbReference type="InterPro" id="IPR017978">
    <property type="entry name" value="GPCR_3_C"/>
</dbReference>
<dbReference type="GO" id="GO:0004965">
    <property type="term" value="F:G protein-coupled GABA receptor activity"/>
    <property type="evidence" value="ECO:0007669"/>
    <property type="project" value="InterPro"/>
</dbReference>
<keyword evidence="2 10" id="KW-0812">Transmembrane</keyword>
<feature type="signal peptide" evidence="11">
    <location>
        <begin position="1"/>
        <end position="17"/>
    </location>
</feature>
<keyword evidence="6" id="KW-0675">Receptor</keyword>
<keyword evidence="7" id="KW-0325">Glycoprotein</keyword>
<dbReference type="InterPro" id="IPR002455">
    <property type="entry name" value="GPCR3_GABA-B"/>
</dbReference>
<keyword evidence="8" id="KW-0807">Transducer</keyword>
<reference evidence="13 14" key="1">
    <citation type="journal article" date="2014" name="Genome Biol. Evol.">
        <title>The secreted proteins of Achlya hypogyna and Thraustotheca clavata identify the ancestral oomycete secretome and reveal gene acquisitions by horizontal gene transfer.</title>
        <authorList>
            <person name="Misner I."/>
            <person name="Blouin N."/>
            <person name="Leonard G."/>
            <person name="Richards T.A."/>
            <person name="Lane C.E."/>
        </authorList>
    </citation>
    <scope>NUCLEOTIDE SEQUENCE [LARGE SCALE GENOMIC DNA]</scope>
    <source>
        <strain evidence="13 14">ATCC 48635</strain>
    </source>
</reference>
<evidence type="ECO:0000313" key="13">
    <source>
        <dbReference type="EMBL" id="OQR85025.1"/>
    </source>
</evidence>
<keyword evidence="14" id="KW-1185">Reference proteome</keyword>
<evidence type="ECO:0000256" key="10">
    <source>
        <dbReference type="SAM" id="Phobius"/>
    </source>
</evidence>
<feature type="transmembrane region" description="Helical" evidence="10">
    <location>
        <begin position="807"/>
        <end position="829"/>
    </location>
</feature>
<name>A0A1V9YH23_ACHHY</name>
<keyword evidence="3 10" id="KW-1133">Transmembrane helix</keyword>
<feature type="transmembrane region" description="Helical" evidence="10">
    <location>
        <begin position="721"/>
        <end position="742"/>
    </location>
</feature>
<dbReference type="OrthoDB" id="167531at2759"/>
<evidence type="ECO:0000256" key="6">
    <source>
        <dbReference type="ARBA" id="ARBA00023170"/>
    </source>
</evidence>
<keyword evidence="11" id="KW-0732">Signal</keyword>
<evidence type="ECO:0000256" key="7">
    <source>
        <dbReference type="ARBA" id="ARBA00023180"/>
    </source>
</evidence>
<feature type="transmembrane region" description="Helical" evidence="10">
    <location>
        <begin position="679"/>
        <end position="700"/>
    </location>
</feature>
<feature type="transmembrane region" description="Helical" evidence="10">
    <location>
        <begin position="835"/>
        <end position="856"/>
    </location>
</feature>
<sequence>MHRIAVLVATTIMQSAATPTQSVMDAQRGTCLDAAWVTRTATQYNLDPSARDSTHRRLNPLLQPGMKIPRFSLRDTRMDLPDIFGSCMQSGEVIHGLGELVFPNGSQAYAGVVNGTVVLERNGWQSHDLSRQVLTILLQEVVGYGVSRFDTAGGLHCAERMSGERLGRCTPTHINSEVWTSGKLSTLNVYANETAPTTNGYNGVGGLYTLTANVEEALKGPLSTQGTFSRPYSVDFWRDYFWSDEIINFYKATPANRAQLSDKSSCPDGTMGCLNACSKSHACTLAEAQGKPCMLIAMIDESYDPGYFQAIVANNKIPAYFCFGGYDGMLDYVVRQMNANGTVVFYEYEPDTFFFQYPGKFTRIAFPRSDPANVAQATGTFGELGYGNQTTNPLSTDFPTIPLMRYMSKVVTYDPFLNSFLSSMKLAPLDMNNIFTSFMTYSSNPAIPDPVFSAACTWIQNNYLVWSNWVSALPLCSMQNNIQYTYAGCNSSSRVVTFAWNRPDPSNASLPYDCEGNIVVVPSPYTTSKTCAWLDANTKTWMNWLSSPPICDASFYSYVVTECTATAQRNVFFNWLLPNPNDYAHSRECSGGVSLPANTTVDCDYVPTNSSTYSGMVAFSIIVLVILVLSAILVIAFRDKPVIRRSQWHLLIVLLLGGMCMCIYVILGGGTPSDLLCGARPVFASIGYTLAFGSLLLKSLRVYLVFHNKAFKKNVVTLARMLHFLLGFLGIDVVILGVWYAVDFPGPTTSTSAAATFSGEVDHVACHSSSFIFPVLCIFWKAIITFIGLYVSFLIRHDDGDFQESIWIFSASCVVLMGSLFMIPLAYLVSLPAATTYAFCSAVTLICTLMVMALMLGPKFARLDRADYKSSGTTANGTKRTASVTSKPPSTHSQMPMQSMKSPRETTQQ</sequence>
<evidence type="ECO:0000256" key="5">
    <source>
        <dbReference type="ARBA" id="ARBA00023136"/>
    </source>
</evidence>
<dbReference type="PROSITE" id="PS50259">
    <property type="entry name" value="G_PROTEIN_RECEP_F3_4"/>
    <property type="match status" value="1"/>
</dbReference>
<evidence type="ECO:0000259" key="12">
    <source>
        <dbReference type="PROSITE" id="PS50259"/>
    </source>
</evidence>
<dbReference type="PANTHER" id="PTHR10519:SF20">
    <property type="entry name" value="G-PROTEIN COUPLED RECEPTOR 156-RELATED"/>
    <property type="match status" value="1"/>
</dbReference>
<dbReference type="CDD" id="cd15047">
    <property type="entry name" value="7tmC_GABA-B-like"/>
    <property type="match status" value="1"/>
</dbReference>
<feature type="chain" id="PRO_5012438645" description="G-protein coupled receptors family 3 profile domain-containing protein" evidence="11">
    <location>
        <begin position="18"/>
        <end position="909"/>
    </location>
</feature>
<protein>
    <recommendedName>
        <fullName evidence="12">G-protein coupled receptors family 3 profile domain-containing protein</fullName>
    </recommendedName>
</protein>
<dbReference type="STRING" id="1202772.A0A1V9YH23"/>
<proteinExistence type="predicted"/>
<evidence type="ECO:0000313" key="14">
    <source>
        <dbReference type="Proteomes" id="UP000243579"/>
    </source>
</evidence>